<reference evidence="9 10" key="1">
    <citation type="submission" date="2022-01" db="EMBL/GenBank/DDBJ databases">
        <title>A high-quality chromosome-level genome assembly of rohu carp, Labeo rohita.</title>
        <authorList>
            <person name="Arick M.A. II"/>
            <person name="Hsu C.-Y."/>
            <person name="Magbanua Z."/>
            <person name="Pechanova O."/>
            <person name="Grover C."/>
            <person name="Miller E."/>
            <person name="Thrash A."/>
            <person name="Ezzel L."/>
            <person name="Alam S."/>
            <person name="Benzie J."/>
            <person name="Hamilton M."/>
            <person name="Karsi A."/>
            <person name="Lawrence M.L."/>
            <person name="Peterson D.G."/>
        </authorList>
    </citation>
    <scope>NUCLEOTIDE SEQUENCE [LARGE SCALE GENOMIC DNA]</scope>
    <source>
        <strain evidence="10">BAU-BD-2019</strain>
        <tissue evidence="9">Blood</tissue>
    </source>
</reference>
<dbReference type="PANTHER" id="PTHR12015">
    <property type="entry name" value="SMALL INDUCIBLE CYTOKINE A"/>
    <property type="match status" value="1"/>
</dbReference>
<keyword evidence="4" id="KW-0964">Secreted</keyword>
<dbReference type="SUPFAM" id="SSF54117">
    <property type="entry name" value="Interleukin 8-like chemokines"/>
    <property type="match status" value="1"/>
</dbReference>
<sequence>MKFTAAAFVFLTCMTLLSTTEVIAARLPIPHLRCQCVKMHSGKQINPKLIQKVQKIPAGPQCKKMEIIATLKNGQTCLNPNDEWVQKIIRS</sequence>
<gene>
    <name evidence="9" type="ORF">H4Q32_002014</name>
</gene>
<comment type="similarity">
    <text evidence="2">Belongs to the intercrine alpha (chemokine CxC) family.</text>
</comment>
<keyword evidence="10" id="KW-1185">Reference proteome</keyword>
<keyword evidence="3" id="KW-0202">Cytokine</keyword>
<dbReference type="EMBL" id="JACTAM010000007">
    <property type="protein sequence ID" value="KAI2663002.1"/>
    <property type="molecule type" value="Genomic_DNA"/>
</dbReference>
<evidence type="ECO:0000256" key="4">
    <source>
        <dbReference type="ARBA" id="ARBA00022525"/>
    </source>
</evidence>
<evidence type="ECO:0000256" key="7">
    <source>
        <dbReference type="SAM" id="SignalP"/>
    </source>
</evidence>
<keyword evidence="7" id="KW-0732">Signal</keyword>
<evidence type="ECO:0000256" key="3">
    <source>
        <dbReference type="ARBA" id="ARBA00022514"/>
    </source>
</evidence>
<name>A0ABQ8MJF7_LABRO</name>
<evidence type="ECO:0000256" key="1">
    <source>
        <dbReference type="ARBA" id="ARBA00004613"/>
    </source>
</evidence>
<dbReference type="Gene3D" id="2.40.50.40">
    <property type="match status" value="1"/>
</dbReference>
<feature type="domain" description="Chemokine interleukin-8-like" evidence="8">
    <location>
        <begin position="31"/>
        <end position="91"/>
    </location>
</feature>
<dbReference type="InterPro" id="IPR001811">
    <property type="entry name" value="Chemokine_IL8-like_dom"/>
</dbReference>
<evidence type="ECO:0000256" key="6">
    <source>
        <dbReference type="ARBA" id="ARBA00023198"/>
    </source>
</evidence>
<keyword evidence="5" id="KW-1015">Disulfide bond</keyword>
<dbReference type="SMART" id="SM00199">
    <property type="entry name" value="SCY"/>
    <property type="match status" value="1"/>
</dbReference>
<dbReference type="Proteomes" id="UP000830375">
    <property type="component" value="Unassembled WGS sequence"/>
</dbReference>
<dbReference type="InterPro" id="IPR036048">
    <property type="entry name" value="Interleukin_8-like_sf"/>
</dbReference>
<evidence type="ECO:0000259" key="8">
    <source>
        <dbReference type="SMART" id="SM00199"/>
    </source>
</evidence>
<organism evidence="9 10">
    <name type="scientific">Labeo rohita</name>
    <name type="common">Indian major carp</name>
    <name type="synonym">Cyprinus rohita</name>
    <dbReference type="NCBI Taxonomy" id="84645"/>
    <lineage>
        <taxon>Eukaryota</taxon>
        <taxon>Metazoa</taxon>
        <taxon>Chordata</taxon>
        <taxon>Craniata</taxon>
        <taxon>Vertebrata</taxon>
        <taxon>Euteleostomi</taxon>
        <taxon>Actinopterygii</taxon>
        <taxon>Neopterygii</taxon>
        <taxon>Teleostei</taxon>
        <taxon>Ostariophysi</taxon>
        <taxon>Cypriniformes</taxon>
        <taxon>Cyprinidae</taxon>
        <taxon>Labeoninae</taxon>
        <taxon>Labeonini</taxon>
        <taxon>Labeo</taxon>
    </lineage>
</organism>
<dbReference type="CDD" id="cd00273">
    <property type="entry name" value="Chemokine_CXC"/>
    <property type="match status" value="1"/>
</dbReference>
<comment type="caution">
    <text evidence="9">The sequence shown here is derived from an EMBL/GenBank/DDBJ whole genome shotgun (WGS) entry which is preliminary data.</text>
</comment>
<keyword evidence="6" id="KW-0395">Inflammatory response</keyword>
<dbReference type="Pfam" id="PF00048">
    <property type="entry name" value="IL8"/>
    <property type="match status" value="1"/>
</dbReference>
<accession>A0ABQ8MJF7</accession>
<feature type="signal peptide" evidence="7">
    <location>
        <begin position="1"/>
        <end position="25"/>
    </location>
</feature>
<evidence type="ECO:0000313" key="9">
    <source>
        <dbReference type="EMBL" id="KAI2663002.1"/>
    </source>
</evidence>
<dbReference type="PANTHER" id="PTHR12015:SF192">
    <property type="entry name" value="GROWTH-REGULATED ALPHA PROTEIN"/>
    <property type="match status" value="1"/>
</dbReference>
<dbReference type="InterPro" id="IPR033899">
    <property type="entry name" value="CXC_Chemokine_domain"/>
</dbReference>
<comment type="subcellular location">
    <subcellularLocation>
        <location evidence="1">Secreted</location>
    </subcellularLocation>
</comment>
<proteinExistence type="inferred from homology"/>
<protein>
    <submittedName>
        <fullName evidence="9">Interleukin-8</fullName>
    </submittedName>
</protein>
<evidence type="ECO:0000256" key="5">
    <source>
        <dbReference type="ARBA" id="ARBA00023157"/>
    </source>
</evidence>
<feature type="chain" id="PRO_5045199518" evidence="7">
    <location>
        <begin position="26"/>
        <end position="91"/>
    </location>
</feature>
<dbReference type="InterPro" id="IPR039809">
    <property type="entry name" value="Chemokine_b/g/d"/>
</dbReference>
<evidence type="ECO:0000313" key="10">
    <source>
        <dbReference type="Proteomes" id="UP000830375"/>
    </source>
</evidence>
<evidence type="ECO:0000256" key="2">
    <source>
        <dbReference type="ARBA" id="ARBA00010665"/>
    </source>
</evidence>